<dbReference type="InterPro" id="IPR032466">
    <property type="entry name" value="Metal_Hydrolase"/>
</dbReference>
<dbReference type="InterPro" id="IPR003764">
    <property type="entry name" value="GlcNAc_6-P_deAcase"/>
</dbReference>
<keyword evidence="3" id="KW-0378">Hydrolase</keyword>
<dbReference type="SUPFAM" id="SSF51556">
    <property type="entry name" value="Metallo-dependent hydrolases"/>
    <property type="match status" value="1"/>
</dbReference>
<dbReference type="Gene3D" id="2.30.40.10">
    <property type="entry name" value="Urease, subunit C, domain 1"/>
    <property type="match status" value="1"/>
</dbReference>
<dbReference type="EMBL" id="LAZR01041153">
    <property type="protein sequence ID" value="KKL12703.1"/>
    <property type="molecule type" value="Genomic_DNA"/>
</dbReference>
<accession>A0A0F9DL95</accession>
<dbReference type="SUPFAM" id="SSF51338">
    <property type="entry name" value="Composite domain of metallo-dependent hydrolases"/>
    <property type="match status" value="1"/>
</dbReference>
<evidence type="ECO:0000259" key="5">
    <source>
        <dbReference type="Pfam" id="PF01979"/>
    </source>
</evidence>
<protein>
    <recommendedName>
        <fullName evidence="5">Amidohydrolase-related domain-containing protein</fullName>
    </recommendedName>
</protein>
<dbReference type="PANTHER" id="PTHR11113">
    <property type="entry name" value="N-ACETYLGLUCOSAMINE-6-PHOSPHATE DEACETYLASE"/>
    <property type="match status" value="1"/>
</dbReference>
<keyword evidence="4" id="KW-0119">Carbohydrate metabolism</keyword>
<evidence type="ECO:0000256" key="4">
    <source>
        <dbReference type="ARBA" id="ARBA00023277"/>
    </source>
</evidence>
<dbReference type="NCBIfam" id="TIGR00221">
    <property type="entry name" value="nagA"/>
    <property type="match status" value="1"/>
</dbReference>
<dbReference type="Gene3D" id="3.20.20.140">
    <property type="entry name" value="Metal-dependent hydrolases"/>
    <property type="match status" value="1"/>
</dbReference>
<comment type="similarity">
    <text evidence="1">Belongs to the metallo-dependent hydrolases superfamily. NagA family.</text>
</comment>
<dbReference type="CDD" id="cd00854">
    <property type="entry name" value="NagA"/>
    <property type="match status" value="1"/>
</dbReference>
<proteinExistence type="inferred from homology"/>
<dbReference type="PIRSF" id="PIRSF038994">
    <property type="entry name" value="NagA"/>
    <property type="match status" value="1"/>
</dbReference>
<comment type="caution">
    <text evidence="6">The sequence shown here is derived from an EMBL/GenBank/DDBJ whole genome shotgun (WGS) entry which is preliminary data.</text>
</comment>
<dbReference type="GO" id="GO:0006046">
    <property type="term" value="P:N-acetylglucosamine catabolic process"/>
    <property type="evidence" value="ECO:0007669"/>
    <property type="project" value="TreeGrafter"/>
</dbReference>
<dbReference type="PANTHER" id="PTHR11113:SF14">
    <property type="entry name" value="N-ACETYLGLUCOSAMINE-6-PHOSPHATE DEACETYLASE"/>
    <property type="match status" value="1"/>
</dbReference>
<gene>
    <name evidence="6" type="ORF">LCGC14_2533120</name>
</gene>
<dbReference type="AlphaFoldDB" id="A0A0F9DL95"/>
<dbReference type="InterPro" id="IPR011059">
    <property type="entry name" value="Metal-dep_hydrolase_composite"/>
</dbReference>
<name>A0A0F9DL95_9ZZZZ</name>
<feature type="domain" description="Amidohydrolase-related" evidence="5">
    <location>
        <begin position="53"/>
        <end position="382"/>
    </location>
</feature>
<organism evidence="6">
    <name type="scientific">marine sediment metagenome</name>
    <dbReference type="NCBI Taxonomy" id="412755"/>
    <lineage>
        <taxon>unclassified sequences</taxon>
        <taxon>metagenomes</taxon>
        <taxon>ecological metagenomes</taxon>
    </lineage>
</organism>
<evidence type="ECO:0000256" key="1">
    <source>
        <dbReference type="ARBA" id="ARBA00010716"/>
    </source>
</evidence>
<dbReference type="Pfam" id="PF01979">
    <property type="entry name" value="Amidohydro_1"/>
    <property type="match status" value="1"/>
</dbReference>
<sequence>MSDNLLITNCELFYSKETAETVSLVIEDGTISGIEKSGREDVNRVTLNAENRIIAPGFIDVHIQGAGGADVLDSTPEALKTIAKTCARYGTTSFLATTVYRPEGDNRHLGVVADCTGKDLGGANLLGLHLEGPFICPEKRGMILPESICAPSGQVLKKILGLSKDTLKIMTIAPELEGSLDTIKQLAASGVVASFGHSNATYDEAVKGIGAGISHVTHLFNAMPSLHHRAPGPLLAIFKTETVSVQVIPDGVHLHPRVLKFAYELIDGDRFTAITDGMRPMGLPDGVYVYNGVEYESKKGVTRYFDGTLIGTSLGFIQLVLRLMEFTHCTLEAAVKTATKNPAKALGVWNRKGAIAVGKDADLVILDHDYSVWATIVGGRVVFKKK</sequence>
<dbReference type="GO" id="GO:0008448">
    <property type="term" value="F:N-acetylglucosamine-6-phosphate deacetylase activity"/>
    <property type="evidence" value="ECO:0007669"/>
    <property type="project" value="InterPro"/>
</dbReference>
<dbReference type="InterPro" id="IPR006680">
    <property type="entry name" value="Amidohydro-rel"/>
</dbReference>
<dbReference type="GO" id="GO:0046872">
    <property type="term" value="F:metal ion binding"/>
    <property type="evidence" value="ECO:0007669"/>
    <property type="project" value="UniProtKB-KW"/>
</dbReference>
<keyword evidence="2" id="KW-0479">Metal-binding</keyword>
<reference evidence="6" key="1">
    <citation type="journal article" date="2015" name="Nature">
        <title>Complex archaea that bridge the gap between prokaryotes and eukaryotes.</title>
        <authorList>
            <person name="Spang A."/>
            <person name="Saw J.H."/>
            <person name="Jorgensen S.L."/>
            <person name="Zaremba-Niedzwiedzka K."/>
            <person name="Martijn J."/>
            <person name="Lind A.E."/>
            <person name="van Eijk R."/>
            <person name="Schleper C."/>
            <person name="Guy L."/>
            <person name="Ettema T.J."/>
        </authorList>
    </citation>
    <scope>NUCLEOTIDE SEQUENCE</scope>
</reference>
<evidence type="ECO:0000256" key="3">
    <source>
        <dbReference type="ARBA" id="ARBA00022801"/>
    </source>
</evidence>
<evidence type="ECO:0000313" key="6">
    <source>
        <dbReference type="EMBL" id="KKL12703.1"/>
    </source>
</evidence>
<evidence type="ECO:0000256" key="2">
    <source>
        <dbReference type="ARBA" id="ARBA00022723"/>
    </source>
</evidence>